<dbReference type="PANTHER" id="PTHR23150:SF19">
    <property type="entry name" value="FORMYLGLYCINE-GENERATING ENZYME"/>
    <property type="match status" value="1"/>
</dbReference>
<dbReference type="PANTHER" id="PTHR23150">
    <property type="entry name" value="SULFATASE MODIFYING FACTOR 1, 2"/>
    <property type="match status" value="1"/>
</dbReference>
<accession>A0A0F9C945</accession>
<dbReference type="InterPro" id="IPR042095">
    <property type="entry name" value="SUMF_sf"/>
</dbReference>
<dbReference type="InterPro" id="IPR051043">
    <property type="entry name" value="Sulfatase_Mod_Factor_Kinase"/>
</dbReference>
<feature type="non-terminal residue" evidence="3">
    <location>
        <position position="523"/>
    </location>
</feature>
<comment type="caution">
    <text evidence="3">The sequence shown here is derived from an EMBL/GenBank/DDBJ whole genome shotgun (WGS) entry which is preliminary data.</text>
</comment>
<feature type="domain" description="Sulfatase-modifying factor enzyme-like" evidence="1">
    <location>
        <begin position="283"/>
        <end position="479"/>
    </location>
</feature>
<evidence type="ECO:0000259" key="1">
    <source>
        <dbReference type="Pfam" id="PF03781"/>
    </source>
</evidence>
<protein>
    <submittedName>
        <fullName evidence="3">Uncharacterized protein</fullName>
    </submittedName>
</protein>
<dbReference type="Pfam" id="PF18582">
    <property type="entry name" value="HZS_alpha"/>
    <property type="match status" value="1"/>
</dbReference>
<organism evidence="3">
    <name type="scientific">marine sediment metagenome</name>
    <dbReference type="NCBI Taxonomy" id="412755"/>
    <lineage>
        <taxon>unclassified sequences</taxon>
        <taxon>metagenomes</taxon>
        <taxon>ecological metagenomes</taxon>
    </lineage>
</organism>
<evidence type="ECO:0000313" key="3">
    <source>
        <dbReference type="EMBL" id="KKL22802.1"/>
    </source>
</evidence>
<dbReference type="InterPro" id="IPR036280">
    <property type="entry name" value="Multihaem_cyt_sf"/>
</dbReference>
<evidence type="ECO:0000259" key="2">
    <source>
        <dbReference type="Pfam" id="PF18582"/>
    </source>
</evidence>
<gene>
    <name evidence="3" type="ORF">LCGC14_2431760</name>
</gene>
<name>A0A0F9C945_9ZZZZ</name>
<feature type="non-terminal residue" evidence="3">
    <location>
        <position position="1"/>
    </location>
</feature>
<dbReference type="InterPro" id="IPR005532">
    <property type="entry name" value="SUMF_dom"/>
</dbReference>
<dbReference type="Gene3D" id="3.90.1580.10">
    <property type="entry name" value="paralog of FGE (formylglycine-generating enzyme)"/>
    <property type="match status" value="1"/>
</dbReference>
<dbReference type="InterPro" id="IPR040698">
    <property type="entry name" value="HZS_alpha_mid"/>
</dbReference>
<dbReference type="SUPFAM" id="SSF56436">
    <property type="entry name" value="C-type lectin-like"/>
    <property type="match status" value="1"/>
</dbReference>
<dbReference type="EMBL" id="LAZR01037206">
    <property type="protein sequence ID" value="KKL22802.1"/>
    <property type="molecule type" value="Genomic_DNA"/>
</dbReference>
<dbReference type="SUPFAM" id="SSF48695">
    <property type="entry name" value="Multiheme cytochromes"/>
    <property type="match status" value="1"/>
</dbReference>
<feature type="domain" description="Hydrazine synthase alpha subunit middle" evidence="2">
    <location>
        <begin position="1"/>
        <end position="39"/>
    </location>
</feature>
<dbReference type="InterPro" id="IPR016187">
    <property type="entry name" value="CTDL_fold"/>
</dbReference>
<proteinExistence type="predicted"/>
<dbReference type="Pfam" id="PF03781">
    <property type="entry name" value="FGE-sulfatase"/>
    <property type="match status" value="1"/>
</dbReference>
<reference evidence="3" key="1">
    <citation type="journal article" date="2015" name="Nature">
        <title>Complex archaea that bridge the gap between prokaryotes and eukaryotes.</title>
        <authorList>
            <person name="Spang A."/>
            <person name="Saw J.H."/>
            <person name="Jorgensen S.L."/>
            <person name="Zaremba-Niedzwiedzka K."/>
            <person name="Martijn J."/>
            <person name="Lind A.E."/>
            <person name="van Eijk R."/>
            <person name="Schleper C."/>
            <person name="Guy L."/>
            <person name="Ettema T.J."/>
        </authorList>
    </citation>
    <scope>NUCLEOTIDE SEQUENCE</scope>
</reference>
<sequence length="523" mass="58299">ANMPISIQPLDQQGRALQRMPNWMVGMPGETVSCIGCHDQQNGEVPDRRTMAGLRAPSAIEPWYGPARPFAFHHEVQPVLDKFCVGCHNGQPRADGRLLPDLTAETEAAADQDAKSYMALQSYVHRPDPESDYHSMRPMEYHASTSHLVQMLTKGHHNVQPDREAWDRLYAWIDLSAPYRGKWNAPSGRSDDQCSRRVELAKRYANVDADPQSEYDVRHVKLATREPIEPIKPTPLPARKIRVPKVPGWPMTAEQAKTRQAAAAAKSQFLIELADGISLSLTLIPAGQFALGNAYGGPDERPAAAVKIDEPFWIGTLEVTNEQYNLFDEAHDSRHIDMAGKHQGNRGFPANGPKQPVIRVTWQKAIDYCRWLSEQTGRKFSLPTEAQWEWACRAGSATDLWFGSVDADFSKFCNFADAASTQERMNPFPRAEFDDGQNIAGIGGRYQANPWGLHDMHGNVSEWTRSSYRPYPYDAADGRNAVDAPGQFARSVGRTVIDDEHVIVGGQFHECALGRFRSAQGNA</sequence>
<dbReference type="GO" id="GO:0120147">
    <property type="term" value="F:formylglycine-generating oxidase activity"/>
    <property type="evidence" value="ECO:0007669"/>
    <property type="project" value="TreeGrafter"/>
</dbReference>
<dbReference type="AlphaFoldDB" id="A0A0F9C945"/>